<name>A0A078ALC1_STYLE</name>
<feature type="domain" description="3CxxC-type" evidence="8">
    <location>
        <begin position="39"/>
        <end position="146"/>
    </location>
</feature>
<evidence type="ECO:0000313" key="10">
    <source>
        <dbReference type="Proteomes" id="UP000039865"/>
    </source>
</evidence>
<organism evidence="9 10">
    <name type="scientific">Stylonychia lemnae</name>
    <name type="common">Ciliate</name>
    <dbReference type="NCBI Taxonomy" id="5949"/>
    <lineage>
        <taxon>Eukaryota</taxon>
        <taxon>Sar</taxon>
        <taxon>Alveolata</taxon>
        <taxon>Ciliophora</taxon>
        <taxon>Intramacronucleata</taxon>
        <taxon>Spirotrichea</taxon>
        <taxon>Stichotrichia</taxon>
        <taxon>Sporadotrichida</taxon>
        <taxon>Oxytrichidae</taxon>
        <taxon>Stylonychinae</taxon>
        <taxon>Stylonychia</taxon>
    </lineage>
</organism>
<dbReference type="GO" id="GO:0016020">
    <property type="term" value="C:membrane"/>
    <property type="evidence" value="ECO:0007669"/>
    <property type="project" value="UniProtKB-SubCell"/>
</dbReference>
<dbReference type="InterPro" id="IPR027377">
    <property type="entry name" value="ZAR1/RTP1-5-like_Znf-3CxxC"/>
</dbReference>
<keyword evidence="10" id="KW-1185">Reference proteome</keyword>
<dbReference type="AlphaFoldDB" id="A0A078ALC1"/>
<dbReference type="GO" id="GO:0008270">
    <property type="term" value="F:zinc ion binding"/>
    <property type="evidence" value="ECO:0007669"/>
    <property type="project" value="UniProtKB-KW"/>
</dbReference>
<evidence type="ECO:0000259" key="8">
    <source>
        <dbReference type="SMART" id="SM01328"/>
    </source>
</evidence>
<evidence type="ECO:0000256" key="4">
    <source>
        <dbReference type="ARBA" id="ARBA00022771"/>
    </source>
</evidence>
<keyword evidence="4" id="KW-0863">Zinc-finger</keyword>
<evidence type="ECO:0000256" key="2">
    <source>
        <dbReference type="ARBA" id="ARBA00022692"/>
    </source>
</evidence>
<keyword evidence="3" id="KW-0479">Metal-binding</keyword>
<dbReference type="PANTHER" id="PTHR14402:SF10">
    <property type="entry name" value="3CXXC-TYPE DOMAIN-CONTAINING PROTEIN"/>
    <property type="match status" value="1"/>
</dbReference>
<evidence type="ECO:0000313" key="9">
    <source>
        <dbReference type="EMBL" id="CDW81658.1"/>
    </source>
</evidence>
<keyword evidence="7" id="KW-0472">Membrane</keyword>
<keyword evidence="5" id="KW-0862">Zinc</keyword>
<dbReference type="OrthoDB" id="8121437at2759"/>
<evidence type="ECO:0000256" key="3">
    <source>
        <dbReference type="ARBA" id="ARBA00022723"/>
    </source>
</evidence>
<evidence type="ECO:0000256" key="1">
    <source>
        <dbReference type="ARBA" id="ARBA00004167"/>
    </source>
</evidence>
<gene>
    <name evidence="9" type="primary">Contig4604.g4920</name>
    <name evidence="9" type="ORF">STYLEM_10681</name>
</gene>
<dbReference type="PANTHER" id="PTHR14402">
    <property type="entry name" value="RECEPTOR TRANSPORTING PROTEIN"/>
    <property type="match status" value="1"/>
</dbReference>
<evidence type="ECO:0000256" key="5">
    <source>
        <dbReference type="ARBA" id="ARBA00022833"/>
    </source>
</evidence>
<dbReference type="Proteomes" id="UP000039865">
    <property type="component" value="Unassembled WGS sequence"/>
</dbReference>
<keyword evidence="6" id="KW-1133">Transmembrane helix</keyword>
<dbReference type="GO" id="GO:0051205">
    <property type="term" value="P:protein insertion into membrane"/>
    <property type="evidence" value="ECO:0007669"/>
    <property type="project" value="TreeGrafter"/>
</dbReference>
<reference evidence="9 10" key="1">
    <citation type="submission" date="2014-06" db="EMBL/GenBank/DDBJ databases">
        <authorList>
            <person name="Swart Estienne"/>
        </authorList>
    </citation>
    <scope>NUCLEOTIDE SEQUENCE [LARGE SCALE GENOMIC DNA]</scope>
    <source>
        <strain evidence="9 10">130c</strain>
    </source>
</reference>
<sequence>MVDISEQLLTLLENDLSKDQVKVKILEHKSCIQHQRTYKIKVKFNCDHCLHSWTSAQDQIIFYYYLNKNSRVLEYNAETFRQQCTQCKKYQIPDIYTEELIRVSEWFSKAMIDILFGIKKTLKGKPKESNMQDHHKKELCEACKLGKCGIQNEKDQLKKLFGKLSLGQ</sequence>
<dbReference type="GO" id="GO:0006612">
    <property type="term" value="P:protein targeting to membrane"/>
    <property type="evidence" value="ECO:0007669"/>
    <property type="project" value="TreeGrafter"/>
</dbReference>
<dbReference type="GO" id="GO:0031849">
    <property type="term" value="F:olfactory receptor binding"/>
    <property type="evidence" value="ECO:0007669"/>
    <property type="project" value="TreeGrafter"/>
</dbReference>
<dbReference type="EMBL" id="CCKQ01010148">
    <property type="protein sequence ID" value="CDW81658.1"/>
    <property type="molecule type" value="Genomic_DNA"/>
</dbReference>
<evidence type="ECO:0000256" key="7">
    <source>
        <dbReference type="ARBA" id="ARBA00023136"/>
    </source>
</evidence>
<dbReference type="InParanoid" id="A0A078ALC1"/>
<evidence type="ECO:0000256" key="6">
    <source>
        <dbReference type="ARBA" id="ARBA00022989"/>
    </source>
</evidence>
<dbReference type="Pfam" id="PF13695">
    <property type="entry name" value="Zn_ribbon_3CxxC"/>
    <property type="match status" value="1"/>
</dbReference>
<accession>A0A078ALC1</accession>
<comment type="subcellular location">
    <subcellularLocation>
        <location evidence="1">Membrane</location>
        <topology evidence="1">Single-pass membrane protein</topology>
    </subcellularLocation>
</comment>
<protein>
    <recommendedName>
        <fullName evidence="8">3CxxC-type domain-containing protein</fullName>
    </recommendedName>
</protein>
<dbReference type="InterPro" id="IPR026096">
    <property type="entry name" value="R-trans_p"/>
</dbReference>
<keyword evidence="2" id="KW-0812">Transmembrane</keyword>
<proteinExistence type="predicted"/>
<dbReference type="SMART" id="SM01328">
    <property type="entry name" value="zf-3CxxC"/>
    <property type="match status" value="1"/>
</dbReference>